<sequence length="78" mass="8598">MIIYFIDSIHKILSELGGQFLGLSLLQLGNTGCGLRTHDTTSPVTTDLEEEAHCHELIQWEPGLIKSVQGDKVVTHVL</sequence>
<dbReference type="Proteomes" id="UP000694395">
    <property type="component" value="Chromosome 5"/>
</dbReference>
<organism evidence="1 2">
    <name type="scientific">Oncorhynchus mykiss</name>
    <name type="common">Rainbow trout</name>
    <name type="synonym">Salmo gairdneri</name>
    <dbReference type="NCBI Taxonomy" id="8022"/>
    <lineage>
        <taxon>Eukaryota</taxon>
        <taxon>Metazoa</taxon>
        <taxon>Chordata</taxon>
        <taxon>Craniata</taxon>
        <taxon>Vertebrata</taxon>
        <taxon>Euteleostomi</taxon>
        <taxon>Actinopterygii</taxon>
        <taxon>Neopterygii</taxon>
        <taxon>Teleostei</taxon>
        <taxon>Protacanthopterygii</taxon>
        <taxon>Salmoniformes</taxon>
        <taxon>Salmonidae</taxon>
        <taxon>Salmoninae</taxon>
        <taxon>Oncorhynchus</taxon>
    </lineage>
</organism>
<reference evidence="1" key="1">
    <citation type="submission" date="2020-07" db="EMBL/GenBank/DDBJ databases">
        <title>A long reads based de novo assembly of the rainbow trout Arlee double haploid line genome.</title>
        <authorList>
            <person name="Gao G."/>
            <person name="Palti Y."/>
        </authorList>
    </citation>
    <scope>NUCLEOTIDE SEQUENCE [LARGE SCALE GENOMIC DNA]</scope>
</reference>
<dbReference type="AlphaFoldDB" id="A0A8C7NHU1"/>
<evidence type="ECO:0000313" key="1">
    <source>
        <dbReference type="Ensembl" id="ENSOMYP00000007804.1"/>
    </source>
</evidence>
<protein>
    <submittedName>
        <fullName evidence="1">Uncharacterized protein</fullName>
    </submittedName>
</protein>
<keyword evidence="2" id="KW-1185">Reference proteome</keyword>
<name>A0A8C7NHU1_ONCMY</name>
<dbReference type="GeneTree" id="ENSGT01140000284932"/>
<proteinExistence type="predicted"/>
<reference evidence="1" key="3">
    <citation type="submission" date="2025-09" db="UniProtKB">
        <authorList>
            <consortium name="Ensembl"/>
        </authorList>
    </citation>
    <scope>IDENTIFICATION</scope>
</reference>
<dbReference type="Ensembl" id="ENSOMYT00000008687.2">
    <property type="protein sequence ID" value="ENSOMYP00000007804.1"/>
    <property type="gene ID" value="ENSOMYG00000004010.2"/>
</dbReference>
<evidence type="ECO:0000313" key="2">
    <source>
        <dbReference type="Proteomes" id="UP000694395"/>
    </source>
</evidence>
<reference evidence="1" key="2">
    <citation type="submission" date="2025-08" db="UniProtKB">
        <authorList>
            <consortium name="Ensembl"/>
        </authorList>
    </citation>
    <scope>IDENTIFICATION</scope>
</reference>
<accession>A0A8C7NHU1</accession>